<evidence type="ECO:0000313" key="2">
    <source>
        <dbReference type="Proteomes" id="UP000199450"/>
    </source>
</evidence>
<dbReference type="RefSeq" id="WP_090000210.1">
    <property type="nucleotide sequence ID" value="NZ_FOBV01000005.1"/>
</dbReference>
<evidence type="ECO:0000313" key="1">
    <source>
        <dbReference type="EMBL" id="SEM65249.1"/>
    </source>
</evidence>
<keyword evidence="2" id="KW-1185">Reference proteome</keyword>
<accession>A0A1H8A629</accession>
<proteinExistence type="predicted"/>
<dbReference type="OrthoDB" id="1263328at2"/>
<dbReference type="Proteomes" id="UP000199450">
    <property type="component" value="Unassembled WGS sequence"/>
</dbReference>
<gene>
    <name evidence="1" type="ORF">SAMN05421856_10585</name>
</gene>
<dbReference type="EMBL" id="FOBV01000005">
    <property type="protein sequence ID" value="SEM65249.1"/>
    <property type="molecule type" value="Genomic_DNA"/>
</dbReference>
<dbReference type="STRING" id="295069.SAMN05421856_10585"/>
<organism evidence="1 2">
    <name type="scientific">Chryseobacterium taichungense</name>
    <dbReference type="NCBI Taxonomy" id="295069"/>
    <lineage>
        <taxon>Bacteria</taxon>
        <taxon>Pseudomonadati</taxon>
        <taxon>Bacteroidota</taxon>
        <taxon>Flavobacteriia</taxon>
        <taxon>Flavobacteriales</taxon>
        <taxon>Weeksellaceae</taxon>
        <taxon>Chryseobacterium group</taxon>
        <taxon>Chryseobacterium</taxon>
    </lineage>
</organism>
<name>A0A1H8A629_9FLAO</name>
<sequence>MAKKYPLTPEGVKAKQDELYKLGDRELQVQAVAISKDSTAWLTENFELSSEQLDYVKQLPEGFNLPLGWQIATVVIGRQPFEFAPIPENTEKAANSRKKTEVTVGGSTTINPATGQTTYTVSGGIKWSW</sequence>
<dbReference type="AlphaFoldDB" id="A0A1H8A629"/>
<protein>
    <submittedName>
        <fullName evidence="1">Uncharacterized protein</fullName>
    </submittedName>
</protein>
<reference evidence="2" key="1">
    <citation type="submission" date="2016-10" db="EMBL/GenBank/DDBJ databases">
        <authorList>
            <person name="Varghese N."/>
            <person name="Submissions S."/>
        </authorList>
    </citation>
    <scope>NUCLEOTIDE SEQUENCE [LARGE SCALE GENOMIC DNA]</scope>
    <source>
        <strain evidence="2">DSM 17453</strain>
    </source>
</reference>